<evidence type="ECO:0000256" key="1">
    <source>
        <dbReference type="SAM" id="MobiDB-lite"/>
    </source>
</evidence>
<organism evidence="2 3">
    <name type="scientific">Datura stramonium</name>
    <name type="common">Jimsonweed</name>
    <name type="synonym">Common thornapple</name>
    <dbReference type="NCBI Taxonomy" id="4076"/>
    <lineage>
        <taxon>Eukaryota</taxon>
        <taxon>Viridiplantae</taxon>
        <taxon>Streptophyta</taxon>
        <taxon>Embryophyta</taxon>
        <taxon>Tracheophyta</taxon>
        <taxon>Spermatophyta</taxon>
        <taxon>Magnoliopsida</taxon>
        <taxon>eudicotyledons</taxon>
        <taxon>Gunneridae</taxon>
        <taxon>Pentapetalae</taxon>
        <taxon>asterids</taxon>
        <taxon>lamiids</taxon>
        <taxon>Solanales</taxon>
        <taxon>Solanaceae</taxon>
        <taxon>Solanoideae</taxon>
        <taxon>Datureae</taxon>
        <taxon>Datura</taxon>
    </lineage>
</organism>
<evidence type="ECO:0000313" key="3">
    <source>
        <dbReference type="Proteomes" id="UP000823775"/>
    </source>
</evidence>
<reference evidence="2 3" key="1">
    <citation type="journal article" date="2021" name="BMC Genomics">
        <title>Datura genome reveals duplications of psychoactive alkaloid biosynthetic genes and high mutation rate following tissue culture.</title>
        <authorList>
            <person name="Rajewski A."/>
            <person name="Carter-House D."/>
            <person name="Stajich J."/>
            <person name="Litt A."/>
        </authorList>
    </citation>
    <scope>NUCLEOTIDE SEQUENCE [LARGE SCALE GENOMIC DNA]</scope>
    <source>
        <strain evidence="2">AR-01</strain>
    </source>
</reference>
<feature type="region of interest" description="Disordered" evidence="1">
    <location>
        <begin position="1"/>
        <end position="39"/>
    </location>
</feature>
<feature type="compositionally biased region" description="Polar residues" evidence="1">
    <location>
        <begin position="1"/>
        <end position="20"/>
    </location>
</feature>
<dbReference type="Proteomes" id="UP000823775">
    <property type="component" value="Unassembled WGS sequence"/>
</dbReference>
<protein>
    <submittedName>
        <fullName evidence="2">Uncharacterized protein</fullName>
    </submittedName>
</protein>
<sequence length="97" mass="11000">MERPLQRSSGYCSEAQSSEQAHVEFREDLEKEKKKRRSRDRLLVRVWKGVKAVLKHLSRSTKTPQATRMDIPKFSFLNGLEEGATSDSSGDSDEASS</sequence>
<name>A0ABS8TGW4_DATST</name>
<proteinExistence type="predicted"/>
<feature type="region of interest" description="Disordered" evidence="1">
    <location>
        <begin position="57"/>
        <end position="97"/>
    </location>
</feature>
<evidence type="ECO:0000313" key="2">
    <source>
        <dbReference type="EMBL" id="MCD7470750.1"/>
    </source>
</evidence>
<feature type="compositionally biased region" description="Basic and acidic residues" evidence="1">
    <location>
        <begin position="21"/>
        <end position="32"/>
    </location>
</feature>
<keyword evidence="3" id="KW-1185">Reference proteome</keyword>
<gene>
    <name evidence="2" type="ORF">HAX54_010854</name>
</gene>
<comment type="caution">
    <text evidence="2">The sequence shown here is derived from an EMBL/GenBank/DDBJ whole genome shotgun (WGS) entry which is preliminary data.</text>
</comment>
<accession>A0ABS8TGW4</accession>
<dbReference type="EMBL" id="JACEIK010001601">
    <property type="protein sequence ID" value="MCD7470750.1"/>
    <property type="molecule type" value="Genomic_DNA"/>
</dbReference>